<feature type="chain" id="PRO_5021905191" description="4-O-methyl-glucuronoyl methylesterase-like domain-containing protein" evidence="4">
    <location>
        <begin position="21"/>
        <end position="410"/>
    </location>
</feature>
<gene>
    <name evidence="6" type="ORF">FF011L_36580</name>
</gene>
<evidence type="ECO:0000313" key="7">
    <source>
        <dbReference type="Proteomes" id="UP000320672"/>
    </source>
</evidence>
<organism evidence="6 7">
    <name type="scientific">Roseimaritima multifibrata</name>
    <dbReference type="NCBI Taxonomy" id="1930274"/>
    <lineage>
        <taxon>Bacteria</taxon>
        <taxon>Pseudomonadati</taxon>
        <taxon>Planctomycetota</taxon>
        <taxon>Planctomycetia</taxon>
        <taxon>Pirellulales</taxon>
        <taxon>Pirellulaceae</taxon>
        <taxon>Roseimaritima</taxon>
    </lineage>
</organism>
<dbReference type="SUPFAM" id="SSF53474">
    <property type="entry name" value="alpha/beta-Hydrolases"/>
    <property type="match status" value="1"/>
</dbReference>
<evidence type="ECO:0000256" key="3">
    <source>
        <dbReference type="ARBA" id="ARBA00022801"/>
    </source>
</evidence>
<dbReference type="Proteomes" id="UP000320672">
    <property type="component" value="Chromosome"/>
</dbReference>
<keyword evidence="2 4" id="KW-0732">Signal</keyword>
<dbReference type="OrthoDB" id="9809261at2"/>
<sequence length="410" mass="46010" precursor="true">MFRISMLVTLLVIGPSISIAKEPADTNYDESKVPAYELPNACIDNAGQPVGRDEWVAYRRAEVQRLFEDSVYGATPSQKLSVRYELVESDSNALGGAATRKQIAAFFGDEEYRIDILVYLPNNTVGPVAGFVGLNFSGNHTVHADPAIIERDTGKERGAYASRWQVEKVIGRGYALATVHRDQVDPDNYRHDFTDGIHPLFYREGQAKPEPTEWGSIGAWAWSLSRILDYLETDEQVDASKVAVIGHSRLGKAALWAGAQDTRFAMTISNDSGCGGAALYRRCYGERIHHMLKPVGYWFCTNHHQYQQKEATLPVDQHMLMALIAPRPLYVASATNDRWADPKGEFLAARHASPVYQLFDKPALSQDRLPAPDQPIHTTIGYHLRTGAHDVTAFDWEQYLKFADRHFKKR</sequence>
<dbReference type="InterPro" id="IPR029058">
    <property type="entry name" value="AB_hydrolase_fold"/>
</dbReference>
<keyword evidence="1" id="KW-0719">Serine esterase</keyword>
<dbReference type="InterPro" id="IPR054579">
    <property type="entry name" value="GCE-like_dom"/>
</dbReference>
<protein>
    <recommendedName>
        <fullName evidence="5">4-O-methyl-glucuronoyl methylesterase-like domain-containing protein</fullName>
    </recommendedName>
</protein>
<evidence type="ECO:0000259" key="5">
    <source>
        <dbReference type="Pfam" id="PF22244"/>
    </source>
</evidence>
<keyword evidence="7" id="KW-1185">Reference proteome</keyword>
<evidence type="ECO:0000256" key="2">
    <source>
        <dbReference type="ARBA" id="ARBA00022729"/>
    </source>
</evidence>
<dbReference type="Gene3D" id="3.40.50.1820">
    <property type="entry name" value="alpha/beta hydrolase"/>
    <property type="match status" value="1"/>
</dbReference>
<evidence type="ECO:0000256" key="4">
    <source>
        <dbReference type="SAM" id="SignalP"/>
    </source>
</evidence>
<dbReference type="AlphaFoldDB" id="A0A517MJ10"/>
<dbReference type="GO" id="GO:0052689">
    <property type="term" value="F:carboxylic ester hydrolase activity"/>
    <property type="evidence" value="ECO:0007669"/>
    <property type="project" value="UniProtKB-KW"/>
</dbReference>
<dbReference type="RefSeq" id="WP_145352822.1">
    <property type="nucleotide sequence ID" value="NZ_CP036262.1"/>
</dbReference>
<feature type="domain" description="4-O-methyl-glucuronoyl methylesterase-like" evidence="5">
    <location>
        <begin position="212"/>
        <end position="358"/>
    </location>
</feature>
<evidence type="ECO:0000313" key="6">
    <source>
        <dbReference type="EMBL" id="QDS94876.1"/>
    </source>
</evidence>
<dbReference type="EMBL" id="CP036262">
    <property type="protein sequence ID" value="QDS94876.1"/>
    <property type="molecule type" value="Genomic_DNA"/>
</dbReference>
<accession>A0A517MJ10</accession>
<keyword evidence="3" id="KW-0378">Hydrolase</keyword>
<evidence type="ECO:0000256" key="1">
    <source>
        <dbReference type="ARBA" id="ARBA00022487"/>
    </source>
</evidence>
<name>A0A517MJ10_9BACT</name>
<dbReference type="Pfam" id="PF22244">
    <property type="entry name" value="GCE_fung"/>
    <property type="match status" value="1"/>
</dbReference>
<proteinExistence type="predicted"/>
<dbReference type="KEGG" id="rml:FF011L_36580"/>
<reference evidence="6 7" key="1">
    <citation type="submission" date="2019-02" db="EMBL/GenBank/DDBJ databases">
        <title>Deep-cultivation of Planctomycetes and their phenomic and genomic characterization uncovers novel biology.</title>
        <authorList>
            <person name="Wiegand S."/>
            <person name="Jogler M."/>
            <person name="Boedeker C."/>
            <person name="Pinto D."/>
            <person name="Vollmers J."/>
            <person name="Rivas-Marin E."/>
            <person name="Kohn T."/>
            <person name="Peeters S.H."/>
            <person name="Heuer A."/>
            <person name="Rast P."/>
            <person name="Oberbeckmann S."/>
            <person name="Bunk B."/>
            <person name="Jeske O."/>
            <person name="Meyerdierks A."/>
            <person name="Storesund J.E."/>
            <person name="Kallscheuer N."/>
            <person name="Luecker S."/>
            <person name="Lage O.M."/>
            <person name="Pohl T."/>
            <person name="Merkel B.J."/>
            <person name="Hornburger P."/>
            <person name="Mueller R.-W."/>
            <person name="Bruemmer F."/>
            <person name="Labrenz M."/>
            <person name="Spormann A.M."/>
            <person name="Op den Camp H."/>
            <person name="Overmann J."/>
            <person name="Amann R."/>
            <person name="Jetten M.S.M."/>
            <person name="Mascher T."/>
            <person name="Medema M.H."/>
            <person name="Devos D.P."/>
            <person name="Kaster A.-K."/>
            <person name="Ovreas L."/>
            <person name="Rohde M."/>
            <person name="Galperin M.Y."/>
            <person name="Jogler C."/>
        </authorList>
    </citation>
    <scope>NUCLEOTIDE SEQUENCE [LARGE SCALE GENOMIC DNA]</scope>
    <source>
        <strain evidence="6 7">FF011L</strain>
    </source>
</reference>
<feature type="signal peptide" evidence="4">
    <location>
        <begin position="1"/>
        <end position="20"/>
    </location>
</feature>